<dbReference type="GO" id="GO:0043531">
    <property type="term" value="F:ADP binding"/>
    <property type="evidence" value="ECO:0007669"/>
    <property type="project" value="InterPro"/>
</dbReference>
<sequence>MRRVPLVPATGRSAGEPLAVNLLGVFEVRLGNRVVDVARGRMRALLAILALSAGRAVSIGVIADRLWGSSGPLHPRAAVHTTVRRLRGVLGVDLVHTRADGYLLDIAPERVDALRFEQLVRLARDQEPADALATLGAAIALWRGEPLSDLDTGSPADGYRAALTARYHDAIELRAELELDRRRYDSAIPELRRLTGMDPLRESAWRRLMLALVAVGRPAEALDCYTRMREELRRSLGREPSPESRDVHETILGAPNTAAPITALGPETRSPRQLPADTGVFVGRAPELAALDALLDATSPALPLIVVIDGAAGTGKSTLATRWAHQVRDRFAGDLYADLRGQAGTTPPDRVLATFLRALGLPAERIPDGVAQRSAVLRSLLDPRPMLMVLDDASDAEQVRPLLPGSGVVLVTSRNQLRGLATREGARRVTLDAFEHADAVALLAETIGAARADADPDAVAELAELCGRLPLALRMLGERVRQRRAPLASIAVELRDERTRLNALADPDDPAVDLRALLSWSCRGLDEDTAALFGRLALHPAAELDLPTATTLAGGSPSTTAARLDRLVAAHLVEQPRPDRYRFHDLLKAYAAESIAGSL</sequence>
<dbReference type="CDD" id="cd15831">
    <property type="entry name" value="BTAD"/>
    <property type="match status" value="1"/>
</dbReference>
<name>A0A4R6S2R2_LABRH</name>
<proteinExistence type="predicted"/>
<dbReference type="InterPro" id="IPR051677">
    <property type="entry name" value="AfsR-DnrI-RedD_regulator"/>
</dbReference>
<dbReference type="GO" id="GO:0006355">
    <property type="term" value="P:regulation of DNA-templated transcription"/>
    <property type="evidence" value="ECO:0007669"/>
    <property type="project" value="InterPro"/>
</dbReference>
<dbReference type="RefSeq" id="WP_133853286.1">
    <property type="nucleotide sequence ID" value="NZ_SNXZ01000007.1"/>
</dbReference>
<dbReference type="InterPro" id="IPR016032">
    <property type="entry name" value="Sig_transdc_resp-reg_C-effctor"/>
</dbReference>
<comment type="caution">
    <text evidence="4">The sequence shown here is derived from an EMBL/GenBank/DDBJ whole genome shotgun (WGS) entry which is preliminary data.</text>
</comment>
<organism evidence="4 5">
    <name type="scientific">Labedaea rhizosphaerae</name>
    <dbReference type="NCBI Taxonomy" id="598644"/>
    <lineage>
        <taxon>Bacteria</taxon>
        <taxon>Bacillati</taxon>
        <taxon>Actinomycetota</taxon>
        <taxon>Actinomycetes</taxon>
        <taxon>Pseudonocardiales</taxon>
        <taxon>Pseudonocardiaceae</taxon>
        <taxon>Labedaea</taxon>
    </lineage>
</organism>
<dbReference type="InterPro" id="IPR005158">
    <property type="entry name" value="BTAD"/>
</dbReference>
<reference evidence="4 5" key="1">
    <citation type="submission" date="2019-03" db="EMBL/GenBank/DDBJ databases">
        <title>Genomic Encyclopedia of Type Strains, Phase IV (KMG-IV): sequencing the most valuable type-strain genomes for metagenomic binning, comparative biology and taxonomic classification.</title>
        <authorList>
            <person name="Goeker M."/>
        </authorList>
    </citation>
    <scope>NUCLEOTIDE SEQUENCE [LARGE SCALE GENOMIC DNA]</scope>
    <source>
        <strain evidence="4 5">DSM 45361</strain>
    </source>
</reference>
<dbReference type="Pfam" id="PF13191">
    <property type="entry name" value="AAA_16"/>
    <property type="match status" value="1"/>
</dbReference>
<dbReference type="Gene3D" id="3.40.50.300">
    <property type="entry name" value="P-loop containing nucleotide triphosphate hydrolases"/>
    <property type="match status" value="1"/>
</dbReference>
<dbReference type="Gene3D" id="1.25.40.10">
    <property type="entry name" value="Tetratricopeptide repeat domain"/>
    <property type="match status" value="1"/>
</dbReference>
<dbReference type="Gene3D" id="1.10.10.10">
    <property type="entry name" value="Winged helix-like DNA-binding domain superfamily/Winged helix DNA-binding domain"/>
    <property type="match status" value="1"/>
</dbReference>
<dbReference type="InterPro" id="IPR027417">
    <property type="entry name" value="P-loop_NTPase"/>
</dbReference>
<dbReference type="Proteomes" id="UP000295444">
    <property type="component" value="Unassembled WGS sequence"/>
</dbReference>
<dbReference type="AlphaFoldDB" id="A0A4R6S2R2"/>
<evidence type="ECO:0000259" key="3">
    <source>
        <dbReference type="SMART" id="SM01043"/>
    </source>
</evidence>
<dbReference type="Pfam" id="PF03704">
    <property type="entry name" value="BTAD"/>
    <property type="match status" value="1"/>
</dbReference>
<keyword evidence="2" id="KW-0804">Transcription</keyword>
<gene>
    <name evidence="4" type="ORF">EV186_107180</name>
</gene>
<dbReference type="InterPro" id="IPR036388">
    <property type="entry name" value="WH-like_DNA-bd_sf"/>
</dbReference>
<dbReference type="SUPFAM" id="SSF48452">
    <property type="entry name" value="TPR-like"/>
    <property type="match status" value="1"/>
</dbReference>
<protein>
    <submittedName>
        <fullName evidence="4">DNA-binding SARP family transcriptional activator</fullName>
    </submittedName>
</protein>
<keyword evidence="4" id="KW-0238">DNA-binding</keyword>
<dbReference type="PANTHER" id="PTHR35807">
    <property type="entry name" value="TRANSCRIPTIONAL REGULATOR REDD-RELATED"/>
    <property type="match status" value="1"/>
</dbReference>
<dbReference type="GO" id="GO:0003677">
    <property type="term" value="F:DNA binding"/>
    <property type="evidence" value="ECO:0007669"/>
    <property type="project" value="UniProtKB-KW"/>
</dbReference>
<dbReference type="InterPro" id="IPR011990">
    <property type="entry name" value="TPR-like_helical_dom_sf"/>
</dbReference>
<evidence type="ECO:0000313" key="4">
    <source>
        <dbReference type="EMBL" id="TDP92945.1"/>
    </source>
</evidence>
<keyword evidence="5" id="KW-1185">Reference proteome</keyword>
<dbReference type="SMART" id="SM01043">
    <property type="entry name" value="BTAD"/>
    <property type="match status" value="1"/>
</dbReference>
<dbReference type="EMBL" id="SNXZ01000007">
    <property type="protein sequence ID" value="TDP92945.1"/>
    <property type="molecule type" value="Genomic_DNA"/>
</dbReference>
<accession>A0A4R6S2R2</accession>
<keyword evidence="1" id="KW-0805">Transcription regulation</keyword>
<evidence type="ECO:0000256" key="2">
    <source>
        <dbReference type="ARBA" id="ARBA00023163"/>
    </source>
</evidence>
<dbReference type="SUPFAM" id="SSF46894">
    <property type="entry name" value="C-terminal effector domain of the bipartite response regulators"/>
    <property type="match status" value="1"/>
</dbReference>
<dbReference type="PANTHER" id="PTHR35807:SF1">
    <property type="entry name" value="TRANSCRIPTIONAL REGULATOR REDD"/>
    <property type="match status" value="1"/>
</dbReference>
<dbReference type="InterPro" id="IPR041664">
    <property type="entry name" value="AAA_16"/>
</dbReference>
<dbReference type="PRINTS" id="PR00364">
    <property type="entry name" value="DISEASERSIST"/>
</dbReference>
<dbReference type="OrthoDB" id="3697347at2"/>
<evidence type="ECO:0000313" key="5">
    <source>
        <dbReference type="Proteomes" id="UP000295444"/>
    </source>
</evidence>
<dbReference type="SUPFAM" id="SSF52540">
    <property type="entry name" value="P-loop containing nucleoside triphosphate hydrolases"/>
    <property type="match status" value="1"/>
</dbReference>
<evidence type="ECO:0000256" key="1">
    <source>
        <dbReference type="ARBA" id="ARBA00023015"/>
    </source>
</evidence>
<feature type="domain" description="Bacterial transcriptional activator" evidence="3">
    <location>
        <begin position="111"/>
        <end position="252"/>
    </location>
</feature>